<dbReference type="Gene3D" id="1.25.40.10">
    <property type="entry name" value="Tetratricopeptide repeat domain"/>
    <property type="match status" value="4"/>
</dbReference>
<evidence type="ECO:0000313" key="6">
    <source>
        <dbReference type="Proteomes" id="UP001065174"/>
    </source>
</evidence>
<keyword evidence="4" id="KW-0732">Signal</keyword>
<dbReference type="Proteomes" id="UP001065174">
    <property type="component" value="Chromosome"/>
</dbReference>
<reference evidence="5" key="1">
    <citation type="submission" date="2022-09" db="EMBL/GenBank/DDBJ databases">
        <title>Comparative genomics and taxonomic characterization of three novel marine species of genus Reichenbachiella exhibiting antioxidant and polysaccharide degradation activities.</title>
        <authorList>
            <person name="Muhammad N."/>
            <person name="Lee Y.-J."/>
            <person name="Ko J."/>
            <person name="Kim S.-G."/>
        </authorList>
    </citation>
    <scope>NUCLEOTIDE SEQUENCE</scope>
    <source>
        <strain evidence="5">BKB1-1</strain>
    </source>
</reference>
<keyword evidence="2 3" id="KW-0802">TPR repeat</keyword>
<evidence type="ECO:0000313" key="5">
    <source>
        <dbReference type="EMBL" id="UXP33686.1"/>
    </source>
</evidence>
<organism evidence="5 6">
    <name type="scientific">Reichenbachiella agarivorans</name>
    <dbReference type="NCBI Taxonomy" id="2979464"/>
    <lineage>
        <taxon>Bacteria</taxon>
        <taxon>Pseudomonadati</taxon>
        <taxon>Bacteroidota</taxon>
        <taxon>Cytophagia</taxon>
        <taxon>Cytophagales</taxon>
        <taxon>Reichenbachiellaceae</taxon>
        <taxon>Reichenbachiella</taxon>
    </lineage>
</organism>
<sequence length="394" mass="44707">MKLNITLWVVILMTYSTYAQDCTDAQDCFLKAVNLGNTTEAIAHFYRAEALMSDDSDKKLLYDILSGRGNVYYALKDYTKALQNFNKLIQLRPEDKQVLSVGYSNRGNVMSANDNIEGAIASYTKAIEVFPPNIGNLHNRANAYMKLGKRDECLVDLKRMADLGSGAAIYYLQTEFNLDYSEQQKAALAKDSQWQEIQAKQQEAEKFLKEEKYQEANDLYIVVGDLYRARNDNEHKFEAWTNVAHVKNLKKDHIGAITFASMVINSSPSGWAYTELALANYYQYGMSAGLNVCEQGLKQFPKSSQLINFYTYLCRTAAGQAYTAKRYEESYGFYYTAYEYNTQDATSVKFAGHSAYSAGYYSNALDCYRKAVAVDPSLSTELKQYIDYCRSMSN</sequence>
<protein>
    <submittedName>
        <fullName evidence="5">Tetratricopeptide repeat protein</fullName>
    </submittedName>
</protein>
<gene>
    <name evidence="5" type="ORF">N6H18_06930</name>
</gene>
<dbReference type="PROSITE" id="PS50293">
    <property type="entry name" value="TPR_REGION"/>
    <property type="match status" value="1"/>
</dbReference>
<dbReference type="EMBL" id="CP106679">
    <property type="protein sequence ID" value="UXP33686.1"/>
    <property type="molecule type" value="Genomic_DNA"/>
</dbReference>
<evidence type="ECO:0000256" key="3">
    <source>
        <dbReference type="PROSITE-ProRule" id="PRU00339"/>
    </source>
</evidence>
<dbReference type="InterPro" id="IPR050498">
    <property type="entry name" value="Ycf3"/>
</dbReference>
<dbReference type="RefSeq" id="WP_262311113.1">
    <property type="nucleotide sequence ID" value="NZ_CP106679.1"/>
</dbReference>
<name>A0ABY6CT34_9BACT</name>
<evidence type="ECO:0000256" key="4">
    <source>
        <dbReference type="SAM" id="SignalP"/>
    </source>
</evidence>
<dbReference type="InterPro" id="IPR011990">
    <property type="entry name" value="TPR-like_helical_dom_sf"/>
</dbReference>
<dbReference type="PANTHER" id="PTHR44858">
    <property type="entry name" value="TETRATRICOPEPTIDE REPEAT PROTEIN 6"/>
    <property type="match status" value="1"/>
</dbReference>
<dbReference type="PROSITE" id="PS50005">
    <property type="entry name" value="TPR"/>
    <property type="match status" value="3"/>
</dbReference>
<feature type="repeat" description="TPR" evidence="3">
    <location>
        <begin position="62"/>
        <end position="95"/>
    </location>
</feature>
<dbReference type="SMART" id="SM00028">
    <property type="entry name" value="TPR"/>
    <property type="match status" value="5"/>
</dbReference>
<feature type="chain" id="PRO_5046958603" evidence="4">
    <location>
        <begin position="20"/>
        <end position="394"/>
    </location>
</feature>
<feature type="repeat" description="TPR" evidence="3">
    <location>
        <begin position="345"/>
        <end position="378"/>
    </location>
</feature>
<keyword evidence="1" id="KW-0677">Repeat</keyword>
<accession>A0ABY6CT34</accession>
<evidence type="ECO:0000256" key="2">
    <source>
        <dbReference type="ARBA" id="ARBA00022803"/>
    </source>
</evidence>
<evidence type="ECO:0000256" key="1">
    <source>
        <dbReference type="ARBA" id="ARBA00022737"/>
    </source>
</evidence>
<feature type="signal peptide" evidence="4">
    <location>
        <begin position="1"/>
        <end position="19"/>
    </location>
</feature>
<keyword evidence="6" id="KW-1185">Reference proteome</keyword>
<dbReference type="InterPro" id="IPR019734">
    <property type="entry name" value="TPR_rpt"/>
</dbReference>
<proteinExistence type="predicted"/>
<dbReference type="Pfam" id="PF00515">
    <property type="entry name" value="TPR_1"/>
    <property type="match status" value="1"/>
</dbReference>
<feature type="repeat" description="TPR" evidence="3">
    <location>
        <begin position="100"/>
        <end position="133"/>
    </location>
</feature>
<dbReference type="SUPFAM" id="SSF48452">
    <property type="entry name" value="TPR-like"/>
    <property type="match status" value="3"/>
</dbReference>
<dbReference type="PANTHER" id="PTHR44858:SF1">
    <property type="entry name" value="UDP-N-ACETYLGLUCOSAMINE--PEPTIDE N-ACETYLGLUCOSAMINYLTRANSFERASE SPINDLY-RELATED"/>
    <property type="match status" value="1"/>
</dbReference>